<dbReference type="Gene3D" id="3.30.2090.10">
    <property type="entry name" value="Multidrug efflux transporter AcrB TolC docking domain, DN and DC subdomains"/>
    <property type="match status" value="2"/>
</dbReference>
<feature type="transmembrane region" description="Helical" evidence="1">
    <location>
        <begin position="387"/>
        <end position="407"/>
    </location>
</feature>
<dbReference type="Gene3D" id="3.30.70.1440">
    <property type="entry name" value="Multidrug efflux transporter AcrB pore domain"/>
    <property type="match status" value="1"/>
</dbReference>
<protein>
    <submittedName>
        <fullName evidence="2">Efflux RND transporter permease subunit</fullName>
    </submittedName>
</protein>
<dbReference type="Gene3D" id="3.30.70.1320">
    <property type="entry name" value="Multidrug efflux transporter AcrB pore domain like"/>
    <property type="match status" value="1"/>
</dbReference>
<gene>
    <name evidence="2" type="ORF">SNR37_000440</name>
</gene>
<dbReference type="SUPFAM" id="SSF82714">
    <property type="entry name" value="Multidrug efflux transporter AcrB TolC docking domain, DN and DC subdomains"/>
    <property type="match status" value="2"/>
</dbReference>
<keyword evidence="1" id="KW-0472">Membrane</keyword>
<feature type="transmembrane region" description="Helical" evidence="1">
    <location>
        <begin position="885"/>
        <end position="905"/>
    </location>
</feature>
<keyword evidence="1" id="KW-1133">Transmembrane helix</keyword>
<proteinExistence type="predicted"/>
<sequence length="1028" mass="111947">MIAAIYNNGRLISLLIALILVAGMGAVSTLPRSEDPKITSRFASIVTQYPGASAERVEALVTELIENKIRKLPEIKRVQSSSRPGFSVLQVELKDEVIDVVPVWARVRDLVGELPPFLPLGSSEPVVDDDRGYAFTTLVALRWTGPGETDLAILGRYAKELQNRLRNVSGTDFVDLQGQGEEEILVEIEPYQAGAMGLTTDQVSQIIAGADAKVSAGELTNDNTRMQLELEGELDSLERIKNIPVSSADNGYVFRLGDLAKVTRQLKSPPEQIAVVERDYAVVVGIRMLSEYRVDLWSARVNQALDDYRTILPSNVSADIIFEQDGYTAKRLGELVVNVLIGFAIIVVVLLLTLGWRSALIVGLSLPLTVMFTLACMKFYGLPIHQMSVTGLVVALGIMVDNAIVMADTIAQKRQQGKSGLQAVKESLAHLWLPLLGSTLTTILAFLPIVLMPGPAGEFVGGIALSVIFSLIGSYFISHTLVAIFSGHFLPSQQTADHWYEKGVQVAWLSGAFKACLRTSLRYPKLAIIVVSSLPILGFYSAGSLTEQFFPPSDRDMFQIEVYMAPQSSIYATERLTEKLTEHLYAKEGISSVSWFVGNNAPSFYYNLMLRQQGAKNYAQAMIKTTDFRAANDLIPKLQVEFDLLYPEAQILVRKLEQGPPFNAPIELRVYGPNLDKLKELGDQYRRILSEIPHVTHTRATLLAGTPKVWLKVNEEASRLSGIVLTDIAGQLQANLQGRINGSVLEASESLPVRIRLADEQRKQVENLGDLTLTSQVAGNIPLASIAELDIRPSRGEIPRRDGKRVNTVEGYLQTDILPEQVLEVFRQRLEQANIPLPAGYSLEFGGEGAERNEAVGNLLASVGIIAVLLITVVVLSFNSFRLSFLIMITAIQAAGLGLLSVFVFNYPFGFTVIIGLLGLVGLAINAAIVIVAELKSDAKACGGDHESICFGVLSCTRHITSTTITTVGGFLPLILEGGGFWPPFAVAIAGGTVLTTMLSFFFVPVVFSMIAKGKRKIPSVGSPTVAH</sequence>
<dbReference type="PANTHER" id="PTHR32063">
    <property type="match status" value="1"/>
</dbReference>
<feature type="transmembrane region" description="Helical" evidence="1">
    <location>
        <begin position="361"/>
        <end position="381"/>
    </location>
</feature>
<feature type="transmembrane region" description="Helical" evidence="1">
    <location>
        <begin position="428"/>
        <end position="451"/>
    </location>
</feature>
<dbReference type="SUPFAM" id="SSF82693">
    <property type="entry name" value="Multidrug efflux transporter AcrB pore domain, PN1, PN2, PC1 and PC2 subdomains"/>
    <property type="match status" value="2"/>
</dbReference>
<comment type="caution">
    <text evidence="2">The sequence shown here is derived from an EMBL/GenBank/DDBJ whole genome shotgun (WGS) entry which is preliminary data.</text>
</comment>
<dbReference type="Proteomes" id="UP001310248">
    <property type="component" value="Unassembled WGS sequence"/>
</dbReference>
<keyword evidence="3" id="KW-1185">Reference proteome</keyword>
<organism evidence="2 3">
    <name type="scientific">Agarivorans aestuarii</name>
    <dbReference type="NCBI Taxonomy" id="1563703"/>
    <lineage>
        <taxon>Bacteria</taxon>
        <taxon>Pseudomonadati</taxon>
        <taxon>Pseudomonadota</taxon>
        <taxon>Gammaproteobacteria</taxon>
        <taxon>Alteromonadales</taxon>
        <taxon>Alteromonadaceae</taxon>
        <taxon>Agarivorans</taxon>
    </lineage>
</organism>
<dbReference type="Pfam" id="PF00873">
    <property type="entry name" value="ACR_tran"/>
    <property type="match status" value="1"/>
</dbReference>
<dbReference type="PANTHER" id="PTHR32063:SF18">
    <property type="entry name" value="CATION EFFLUX SYSTEM PROTEIN"/>
    <property type="match status" value="1"/>
</dbReference>
<evidence type="ECO:0000256" key="1">
    <source>
        <dbReference type="SAM" id="Phobius"/>
    </source>
</evidence>
<feature type="transmembrane region" description="Helical" evidence="1">
    <location>
        <begin position="956"/>
        <end position="976"/>
    </location>
</feature>
<keyword evidence="1" id="KW-0812">Transmembrane</keyword>
<evidence type="ECO:0000313" key="2">
    <source>
        <dbReference type="EMBL" id="MEE1675118.1"/>
    </source>
</evidence>
<dbReference type="EMBL" id="JAYDYW010000011">
    <property type="protein sequence ID" value="MEE1675118.1"/>
    <property type="molecule type" value="Genomic_DNA"/>
</dbReference>
<feature type="transmembrane region" description="Helical" evidence="1">
    <location>
        <begin position="982"/>
        <end position="1008"/>
    </location>
</feature>
<dbReference type="InterPro" id="IPR027463">
    <property type="entry name" value="AcrB_DN_DC_subdom"/>
</dbReference>
<dbReference type="RefSeq" id="WP_329776089.1">
    <property type="nucleotide sequence ID" value="NZ_JAYDYW010000011.1"/>
</dbReference>
<dbReference type="SUPFAM" id="SSF82866">
    <property type="entry name" value="Multidrug efflux transporter AcrB transmembrane domain"/>
    <property type="match status" value="2"/>
</dbReference>
<accession>A0ABU7G6S4</accession>
<feature type="transmembrane region" description="Helical" evidence="1">
    <location>
        <begin position="859"/>
        <end position="878"/>
    </location>
</feature>
<evidence type="ECO:0000313" key="3">
    <source>
        <dbReference type="Proteomes" id="UP001310248"/>
    </source>
</evidence>
<feature type="transmembrane region" description="Helical" evidence="1">
    <location>
        <begin position="911"/>
        <end position="935"/>
    </location>
</feature>
<reference evidence="2 3" key="2">
    <citation type="submission" date="2023-12" db="EMBL/GenBank/DDBJ databases">
        <authorList>
            <consortium name="Cladostephus spongiosus"/>
            <person name="Lorente B."/>
            <person name="Cabral C."/>
            <person name="Frias J."/>
            <person name="Faria J."/>
            <person name="Toubarro D."/>
        </authorList>
    </citation>
    <scope>NUCLEOTIDE SEQUENCE [LARGE SCALE GENOMIC DNA]</scope>
    <source>
        <strain evidence="2 3">ZMCS4</strain>
    </source>
</reference>
<dbReference type="Gene3D" id="1.20.1640.10">
    <property type="entry name" value="Multidrug efflux transporter AcrB transmembrane domain"/>
    <property type="match status" value="2"/>
</dbReference>
<dbReference type="InterPro" id="IPR001036">
    <property type="entry name" value="Acrflvin-R"/>
</dbReference>
<feature type="transmembrane region" description="Helical" evidence="1">
    <location>
        <begin position="335"/>
        <end position="354"/>
    </location>
</feature>
<feature type="transmembrane region" description="Helical" evidence="1">
    <location>
        <begin position="463"/>
        <end position="485"/>
    </location>
</feature>
<dbReference type="Gene3D" id="3.30.70.1430">
    <property type="entry name" value="Multidrug efflux transporter AcrB pore domain"/>
    <property type="match status" value="2"/>
</dbReference>
<reference evidence="3" key="1">
    <citation type="submission" date="2023-07" db="EMBL/GenBank/DDBJ databases">
        <title>Draft genome sequence of Agarivorans aestuarii strain ZMCS4, a CAZymes producing bacteria isolated from the marine brown algae Clodostephus spongiosus.</title>
        <authorList>
            <person name="Lorente B."/>
            <person name="Cabral C."/>
            <person name="Frias J."/>
            <person name="Faria J."/>
            <person name="Toubarro D."/>
        </authorList>
    </citation>
    <scope>NUCLEOTIDE SEQUENCE [LARGE SCALE GENOMIC DNA]</scope>
    <source>
        <strain evidence="3">ZMCS4</strain>
    </source>
</reference>
<name>A0ABU7G6S4_9ALTE</name>
<dbReference type="PRINTS" id="PR00702">
    <property type="entry name" value="ACRIFLAVINRP"/>
</dbReference>